<comment type="caution">
    <text evidence="1">The sequence shown here is derived from an EMBL/GenBank/DDBJ whole genome shotgun (WGS) entry which is preliminary data.</text>
</comment>
<dbReference type="EMBL" id="JAEPRE010000003">
    <property type="protein sequence ID" value="KAG2237680.1"/>
    <property type="molecule type" value="Genomic_DNA"/>
</dbReference>
<protein>
    <submittedName>
        <fullName evidence="1">Uncharacterized protein</fullName>
    </submittedName>
</protein>
<name>A0A8H7VY70_9FUNG</name>
<dbReference type="Proteomes" id="UP000613177">
    <property type="component" value="Unassembled WGS sequence"/>
</dbReference>
<keyword evidence="2" id="KW-1185">Reference proteome</keyword>
<dbReference type="OrthoDB" id="7464992at2759"/>
<evidence type="ECO:0000313" key="1">
    <source>
        <dbReference type="EMBL" id="KAG2237680.1"/>
    </source>
</evidence>
<proteinExistence type="predicted"/>
<organism evidence="1 2">
    <name type="scientific">Thamnidium elegans</name>
    <dbReference type="NCBI Taxonomy" id="101142"/>
    <lineage>
        <taxon>Eukaryota</taxon>
        <taxon>Fungi</taxon>
        <taxon>Fungi incertae sedis</taxon>
        <taxon>Mucoromycota</taxon>
        <taxon>Mucoromycotina</taxon>
        <taxon>Mucoromycetes</taxon>
        <taxon>Mucorales</taxon>
        <taxon>Mucorineae</taxon>
        <taxon>Mucoraceae</taxon>
        <taxon>Thamnidium</taxon>
    </lineage>
</organism>
<sequence length="680" mass="79205">MTLMDIKELDSVNTRNLLNRLDEWRRGICSDGTLSKEPCFVLEHRPTITIHPDQSQQVVTTELITEQEWSDNLVDCGAMTHLNDDILMKTLSDLFMIFHSTDTPNNCNTLHSIQLQKHASFKVDNILRPTRPLQQSLKELFIDDNLKSKWDKLVNIWTRYGYLWPRKIIVGYKTHLKQSYKFMDSLDNTRGYYYALSKLKEKIRRQPPPPNSTFDLDIFLKNATVIARVDLAPIHEFFDLESRIKINSLIHAKFIQIPVYCPIKIYNVLTNSYLCWDPYSNSQRDPSFDGEMHDYIVRAVSAEPLELHRSPESQYIWRMTWRPTQLIETNDTFDPEEHRPQTVRGCSKVYLYPACKSVSPTTTATRATTTAAKKPTKQIENSSWRVRDRMIDGSELTDTHQMVLSCRPYRYELKSPQSEFSKLRPLRLLSNTQYINEKIDWTIEYPNNGLKYMTDAQANIKLNFHEHVRRLKPILIGDIIQLQQIGLLTAFNPISKLTGGIEPQPTQSANRRTVAKKPSFKSKNIKNVLCVDEDVTADNWRDNTLWKIELASKADMNRHSSQFIRWPKSNEDQKYGYPKDYHQLLSQDVRNHLPIYLDKDTNSLSSTKTVSLRRSKSLESFNTTIHVRDDSEKAPYFVNLLTHKSKSKILTQIAKVSLQPLAQLVRPSRSKQQQQQQQQQ</sequence>
<gene>
    <name evidence="1" type="ORF">INT48_009618</name>
</gene>
<accession>A0A8H7VY70</accession>
<dbReference type="AlphaFoldDB" id="A0A8H7VY70"/>
<evidence type="ECO:0000313" key="2">
    <source>
        <dbReference type="Proteomes" id="UP000613177"/>
    </source>
</evidence>
<reference evidence="1" key="1">
    <citation type="submission" date="2021-01" db="EMBL/GenBank/DDBJ databases">
        <title>Metabolic potential, ecology and presence of endohyphal bacteria is reflected in genomic diversity of Mucoromycotina.</title>
        <authorList>
            <person name="Muszewska A."/>
            <person name="Okrasinska A."/>
            <person name="Steczkiewicz K."/>
            <person name="Drgas O."/>
            <person name="Orlowska M."/>
            <person name="Perlinska-Lenart U."/>
            <person name="Aleksandrzak-Piekarczyk T."/>
            <person name="Szatraj K."/>
            <person name="Zielenkiewicz U."/>
            <person name="Pilsyk S."/>
            <person name="Malc E."/>
            <person name="Mieczkowski P."/>
            <person name="Kruszewska J.S."/>
            <person name="Biernat P."/>
            <person name="Pawlowska J."/>
        </authorList>
    </citation>
    <scope>NUCLEOTIDE SEQUENCE</scope>
    <source>
        <strain evidence="1">WA0000018081</strain>
    </source>
</reference>